<name>A0A916NYC5_9POXV</name>
<keyword evidence="1" id="KW-0175">Coiled coil</keyword>
<proteinExistence type="predicted"/>
<dbReference type="RefSeq" id="YP_008003622.1">
    <property type="nucleotide sequence ID" value="NC_021246.1"/>
</dbReference>
<gene>
    <name evidence="2" type="ORF">MYSEV_105</name>
</gene>
<reference evidence="2 3" key="1">
    <citation type="journal article" date="2013" name="J. Virol.">
        <title>New Insights into the Evolution of Entomopoxvirinae from the Complete Genome Sequences of Four Entomopoxviruses Infecting Adoxophyes honmai, Choristoneura biennis, Choristoneura rosaceana, and Mythimna separata.</title>
        <authorList>
            <person name="Theze J."/>
            <person name="Takatsuka J."/>
            <person name="Li Z."/>
            <person name="Gallais J."/>
            <person name="Doucet D."/>
            <person name="Arif B."/>
            <person name="Nakai M."/>
            <person name="Herniou E.A."/>
        </authorList>
    </citation>
    <scope>NUCLEOTIDE SEQUENCE [LARGE SCALE GENOMIC DNA]</scope>
</reference>
<organism evidence="2 3">
    <name type="scientific">Mythimna separata entomopoxvirus 'L'</name>
    <dbReference type="NCBI Taxonomy" id="1293572"/>
    <lineage>
        <taxon>Viruses</taxon>
        <taxon>Varidnaviria</taxon>
        <taxon>Bamfordvirae</taxon>
        <taxon>Nucleocytoviricota</taxon>
        <taxon>Pokkesviricetes</taxon>
        <taxon>Chitovirales</taxon>
        <taxon>Poxviridae</taxon>
        <taxon>Entomopoxvirinae</taxon>
        <taxon>Betaentomopoxvirus</taxon>
        <taxon>Betaentomopoxvirus mseparata</taxon>
        <taxon>Mythimna separata entomopoxvirus</taxon>
    </lineage>
</organism>
<feature type="coiled-coil region" evidence="1">
    <location>
        <begin position="3"/>
        <end position="30"/>
    </location>
</feature>
<sequence>MDNFEIVNNIKNLEQNLKTIKNDINIIKNYSKFNKWNSDVKKILKYLNDNRYNIIAHTYNKFNYKNGIV</sequence>
<accession>A0A916NYC5</accession>
<evidence type="ECO:0000256" key="1">
    <source>
        <dbReference type="SAM" id="Coils"/>
    </source>
</evidence>
<keyword evidence="3" id="KW-1185">Reference proteome</keyword>
<dbReference type="KEGG" id="vg:15613727"/>
<dbReference type="Proteomes" id="UP000792671">
    <property type="component" value="Genome"/>
</dbReference>
<evidence type="ECO:0000313" key="3">
    <source>
        <dbReference type="Proteomes" id="UP000792671"/>
    </source>
</evidence>
<dbReference type="GeneID" id="15613727"/>
<protein>
    <submittedName>
        <fullName evidence="2">Uncharacterized protein</fullName>
    </submittedName>
</protein>
<evidence type="ECO:0000313" key="2">
    <source>
        <dbReference type="EMBL" id="CCU56303.1"/>
    </source>
</evidence>
<dbReference type="EMBL" id="HF679134">
    <property type="protein sequence ID" value="CCU56303.1"/>
    <property type="molecule type" value="Genomic_DNA"/>
</dbReference>